<organism evidence="2 3">
    <name type="scientific">Bemisia tabaci</name>
    <name type="common">Sweetpotato whitefly</name>
    <name type="synonym">Aleurodes tabaci</name>
    <dbReference type="NCBI Taxonomy" id="7038"/>
    <lineage>
        <taxon>Eukaryota</taxon>
        <taxon>Metazoa</taxon>
        <taxon>Ecdysozoa</taxon>
        <taxon>Arthropoda</taxon>
        <taxon>Hexapoda</taxon>
        <taxon>Insecta</taxon>
        <taxon>Pterygota</taxon>
        <taxon>Neoptera</taxon>
        <taxon>Paraneoptera</taxon>
        <taxon>Hemiptera</taxon>
        <taxon>Sternorrhyncha</taxon>
        <taxon>Aleyrodoidea</taxon>
        <taxon>Aleyrodidae</taxon>
        <taxon>Aleyrodinae</taxon>
        <taxon>Bemisia</taxon>
    </lineage>
</organism>
<feature type="region of interest" description="Disordered" evidence="1">
    <location>
        <begin position="1030"/>
        <end position="1059"/>
    </location>
</feature>
<feature type="compositionally biased region" description="Pro residues" evidence="1">
    <location>
        <begin position="1032"/>
        <end position="1048"/>
    </location>
</feature>
<reference evidence="2" key="1">
    <citation type="submission" date="2021-12" db="EMBL/GenBank/DDBJ databases">
        <authorList>
            <person name="King R."/>
        </authorList>
    </citation>
    <scope>NUCLEOTIDE SEQUENCE</scope>
</reference>
<feature type="region of interest" description="Disordered" evidence="1">
    <location>
        <begin position="647"/>
        <end position="666"/>
    </location>
</feature>
<protein>
    <submittedName>
        <fullName evidence="2">Uncharacterized protein</fullName>
    </submittedName>
</protein>
<accession>A0A9P0AMH2</accession>
<name>A0A9P0AMH2_BEMTA</name>
<evidence type="ECO:0000256" key="1">
    <source>
        <dbReference type="SAM" id="MobiDB-lite"/>
    </source>
</evidence>
<proteinExistence type="predicted"/>
<feature type="compositionally biased region" description="Polar residues" evidence="1">
    <location>
        <begin position="374"/>
        <end position="387"/>
    </location>
</feature>
<evidence type="ECO:0000313" key="3">
    <source>
        <dbReference type="Proteomes" id="UP001152759"/>
    </source>
</evidence>
<dbReference type="Proteomes" id="UP001152759">
    <property type="component" value="Chromosome 8"/>
</dbReference>
<feature type="region of interest" description="Disordered" evidence="1">
    <location>
        <begin position="369"/>
        <end position="394"/>
    </location>
</feature>
<gene>
    <name evidence="2" type="ORF">BEMITA_LOCUS13214</name>
</gene>
<keyword evidence="3" id="KW-1185">Reference proteome</keyword>
<sequence length="1545" mass="173118">MFGASSPSSLKCIWKDSSKFVELNLGKYGHQAGPIDLEKLPLRRSLSTVFQNLTTYQDMISGKSTGQTPEIKLSPFGNPVWSGDNPDSHQYETSGETQQFAAVLSPSHHLQLPITLITELATDSSTDYSQPIACRLVVSPPVTSATQSHEVLQHREQVNISLVAGSIKTQEEVMVWEGSLPVALTLPAYIGSPNVSLYAPLKVSTGIRWFSSSLQVVGQNTIYINGSFSAPMCYNSEGDHCWANGNFELKFQADSEFSWRAIQGQLMSSPVYYKVVKDMKVPLPDMEASSKNFSLESPSAEDFILQKQPTVSKENFILQSAPSMFHQTFVLQQSPKEVRAPIFLEGQFSMNRSEFYWDGTAFVLFPPTKKAQEESANSPSKTEQNLDPDSLENDTGFDSDWVIVPKINPSKPELVPSEMDAYSPPDVARYFESAKDDLLKPNDVLPAVDEVPEKKTLQRSQLQMKLDRDFQNVTYKKESIPGHHMNISEEESEWELVPGTISDYRRKNSTDPNHLGPAEPHRNRNALDDYIDERDRRMRETIRNATLKNTPDLMARHFETFGNGPLKSIDPSVNEWVDLEVVVGKNQPEANFQEKKTLQRSQLQMKLDRDFQNVTYKKESIPGHHMNISDEESEWELVPGTISDYRRKNSTDPNHLGPAEPHRNRNAFDDHVDEENRRMREHIHNMTLKTAPGLSSYSKKSVVKFKLKVTSTSSEDNSASNENNRILFKVDPSIALFPMDWKFDILSKVRVIPLDFFYKMNSSIRTSKPVILWSAIINENNLKGNISIPEFILDANRQRHVLWLNTTFSLNCRTSAEDALQNFATSGILHSSRLLLKDIKCSNVENVSNDFETLNWQLDTFQKISLIQAGQPLPTSDFLLLGEFTDDKTAFLWDGSIMFNFENRWKKDNLEVAMEDVNPDWSVTPLKITAVSFNVDSVNGEPVSPVHPWSSLTPGSFPFAFFTNNHVADVNSALFWTGCVEGDKLKGNFTLPLFPTAITSQDVLRGTFEMRLRANLPQFSWYSRKHLYTGPNAPPGPPPGGPPGPMPGPRKAKGPQKNAPHNVQFVPFLDIWPPPPTNFPKMFPIPFPINITASPSDRAVKTEPVSNLEESVSEMVDSDSPEGKGKFPSLLHWSPNKILSQEELSKLIKPSPTSSHLVFNTVPWPPVYPKWPSDKPPPPWEQPFPFADSNAEPHPDEPLLAKDMELLEEKANVHLNSKTTQTVFADSVTLNPANNVKKARKNVLHASPITSKQAVDCEIEKLTSLYMKQLAATIKPGIQYATKLLMKSKEGVEYSTQKLNVSECVANLLKNSVPSKIVLDGDWKENYDDYYWPGNAVFLVPKTPLQKPSSQIFNKPPPPATILQKLNDKLGILPWFRGFFPVRVVDGSVSVGTTPTVQSTMWSGKLPLSFPIPATRVSGEVLTDSGYKLGIHWTPTLVSCDQVEGTYYLDGISNSTISGNFRFQMLPVWGDSTVNKVLTAGQKFYSEVNIEPLPDRMKGDTGLQESDDSQIKVIGEKSVPLTIKGDYNVDSAIFDWTGDIAISIP</sequence>
<dbReference type="EMBL" id="OU963869">
    <property type="protein sequence ID" value="CAH0394972.1"/>
    <property type="molecule type" value="Genomic_DNA"/>
</dbReference>
<evidence type="ECO:0000313" key="2">
    <source>
        <dbReference type="EMBL" id="CAH0394972.1"/>
    </source>
</evidence>